<comment type="catalytic activity">
    <reaction evidence="11 12">
        <text>tRNA(Ser) + L-serine + ATP = L-seryl-tRNA(Ser) + AMP + diphosphate + H(+)</text>
        <dbReference type="Rhea" id="RHEA:12292"/>
        <dbReference type="Rhea" id="RHEA-COMP:9669"/>
        <dbReference type="Rhea" id="RHEA-COMP:9703"/>
        <dbReference type="ChEBI" id="CHEBI:15378"/>
        <dbReference type="ChEBI" id="CHEBI:30616"/>
        <dbReference type="ChEBI" id="CHEBI:33019"/>
        <dbReference type="ChEBI" id="CHEBI:33384"/>
        <dbReference type="ChEBI" id="CHEBI:78442"/>
        <dbReference type="ChEBI" id="CHEBI:78533"/>
        <dbReference type="ChEBI" id="CHEBI:456215"/>
        <dbReference type="EC" id="6.1.1.11"/>
    </reaction>
</comment>
<feature type="binding site" evidence="12 14">
    <location>
        <begin position="352"/>
        <end position="355"/>
    </location>
    <ligand>
        <name>ATP</name>
        <dbReference type="ChEBI" id="CHEBI:30616"/>
    </ligand>
</feature>
<dbReference type="EC" id="6.1.1.11" evidence="12"/>
<comment type="function">
    <text evidence="12">Catalyzes the attachment of serine to tRNA(Ser). Is also able to aminoacylate tRNA(Sec) with serine, to form the misacylated tRNA L-seryl-tRNA(Sec), which will be further converted into selenocysteinyl-tRNA(Sec).</text>
</comment>
<keyword evidence="9 12" id="KW-0030">Aminoacyl-tRNA synthetase</keyword>
<feature type="binding site" evidence="12 14">
    <location>
        <begin position="261"/>
        <end position="263"/>
    </location>
    <ligand>
        <name>ATP</name>
        <dbReference type="ChEBI" id="CHEBI:30616"/>
    </ligand>
</feature>
<dbReference type="PROSITE" id="PS50862">
    <property type="entry name" value="AA_TRNA_LIGASE_II"/>
    <property type="match status" value="1"/>
</dbReference>
<dbReference type="GO" id="GO:0004828">
    <property type="term" value="F:serine-tRNA ligase activity"/>
    <property type="evidence" value="ECO:0007669"/>
    <property type="project" value="UniProtKB-UniRule"/>
</dbReference>
<evidence type="ECO:0000256" key="12">
    <source>
        <dbReference type="HAMAP-Rule" id="MF_00176"/>
    </source>
</evidence>
<protein>
    <recommendedName>
        <fullName evidence="12">Serine--tRNA ligase</fullName>
        <ecNumber evidence="12">6.1.1.11</ecNumber>
    </recommendedName>
    <alternativeName>
        <fullName evidence="12">Seryl-tRNA synthetase</fullName>
        <shortName evidence="12">SerRS</shortName>
    </alternativeName>
    <alternativeName>
        <fullName evidence="12">Seryl-tRNA(Ser/Sec) synthetase</fullName>
    </alternativeName>
</protein>
<dbReference type="InterPro" id="IPR033729">
    <property type="entry name" value="SerRS_core"/>
</dbReference>
<evidence type="ECO:0000256" key="5">
    <source>
        <dbReference type="ARBA" id="ARBA00022598"/>
    </source>
</evidence>
<evidence type="ECO:0000256" key="1">
    <source>
        <dbReference type="ARBA" id="ARBA00004496"/>
    </source>
</evidence>
<feature type="binding site" evidence="12">
    <location>
        <position position="277"/>
    </location>
    <ligand>
        <name>ATP</name>
        <dbReference type="ChEBI" id="CHEBI:30616"/>
    </ligand>
</feature>
<accession>A0A1F6C6N4</accession>
<proteinExistence type="inferred from homology"/>
<feature type="binding site" evidence="13">
    <location>
        <position position="261"/>
    </location>
    <ligand>
        <name>L-serine</name>
        <dbReference type="ChEBI" id="CHEBI:33384"/>
    </ligand>
</feature>
<feature type="domain" description="Aminoacyl-transfer RNA synthetases class-II family profile" evidence="15">
    <location>
        <begin position="175"/>
        <end position="412"/>
    </location>
</feature>
<keyword evidence="8 12" id="KW-0648">Protein biosynthesis</keyword>
<keyword evidence="4 12" id="KW-0963">Cytoplasm</keyword>
<dbReference type="NCBIfam" id="TIGR00414">
    <property type="entry name" value="serS"/>
    <property type="match status" value="1"/>
</dbReference>
<dbReference type="GO" id="GO:0005737">
    <property type="term" value="C:cytoplasm"/>
    <property type="evidence" value="ECO:0007669"/>
    <property type="project" value="UniProtKB-SubCell"/>
</dbReference>
<feature type="binding site" evidence="13">
    <location>
        <position position="230"/>
    </location>
    <ligand>
        <name>L-serine</name>
        <dbReference type="ChEBI" id="CHEBI:33384"/>
    </ligand>
</feature>
<gene>
    <name evidence="12" type="primary">serS</name>
    <name evidence="16" type="ORF">A2841_02360</name>
</gene>
<dbReference type="GO" id="GO:0016260">
    <property type="term" value="P:selenocysteine biosynthetic process"/>
    <property type="evidence" value="ECO:0007669"/>
    <property type="project" value="UniProtKB-UniRule"/>
</dbReference>
<dbReference type="InterPro" id="IPR002317">
    <property type="entry name" value="Ser-tRNA-ligase_type_1"/>
</dbReference>
<feature type="binding site" evidence="12">
    <location>
        <begin position="230"/>
        <end position="232"/>
    </location>
    <ligand>
        <name>L-serine</name>
        <dbReference type="ChEBI" id="CHEBI:33384"/>
    </ligand>
</feature>
<dbReference type="InterPro" id="IPR015866">
    <property type="entry name" value="Ser-tRNA-synth_1_N"/>
</dbReference>
<dbReference type="EMBL" id="MFKP01000002">
    <property type="protein sequence ID" value="OGG44795.1"/>
    <property type="molecule type" value="Genomic_DNA"/>
</dbReference>
<dbReference type="PANTHER" id="PTHR43697">
    <property type="entry name" value="SERYL-TRNA SYNTHETASE"/>
    <property type="match status" value="1"/>
</dbReference>
<evidence type="ECO:0000256" key="14">
    <source>
        <dbReference type="PIRSR" id="PIRSR001529-2"/>
    </source>
</evidence>
<dbReference type="SUPFAM" id="SSF55681">
    <property type="entry name" value="Class II aaRS and biotin synthetases"/>
    <property type="match status" value="1"/>
</dbReference>
<comment type="catalytic activity">
    <reaction evidence="10 12">
        <text>tRNA(Sec) + L-serine + ATP = L-seryl-tRNA(Sec) + AMP + diphosphate + H(+)</text>
        <dbReference type="Rhea" id="RHEA:42580"/>
        <dbReference type="Rhea" id="RHEA-COMP:9742"/>
        <dbReference type="Rhea" id="RHEA-COMP:10128"/>
        <dbReference type="ChEBI" id="CHEBI:15378"/>
        <dbReference type="ChEBI" id="CHEBI:30616"/>
        <dbReference type="ChEBI" id="CHEBI:33019"/>
        <dbReference type="ChEBI" id="CHEBI:33384"/>
        <dbReference type="ChEBI" id="CHEBI:78442"/>
        <dbReference type="ChEBI" id="CHEBI:78533"/>
        <dbReference type="ChEBI" id="CHEBI:456215"/>
        <dbReference type="EC" id="6.1.1.11"/>
    </reaction>
</comment>
<dbReference type="Proteomes" id="UP000178249">
    <property type="component" value="Unassembled WGS sequence"/>
</dbReference>
<evidence type="ECO:0000256" key="13">
    <source>
        <dbReference type="PIRSR" id="PIRSR001529-1"/>
    </source>
</evidence>
<dbReference type="Gene3D" id="3.30.930.10">
    <property type="entry name" value="Bira Bifunctional Protein, Domain 2"/>
    <property type="match status" value="1"/>
</dbReference>
<dbReference type="GO" id="GO:0005524">
    <property type="term" value="F:ATP binding"/>
    <property type="evidence" value="ECO:0007669"/>
    <property type="project" value="UniProtKB-UniRule"/>
</dbReference>
<feature type="site" description="Important for serine binding" evidence="13">
    <location>
        <position position="387"/>
    </location>
</feature>
<evidence type="ECO:0000256" key="2">
    <source>
        <dbReference type="ARBA" id="ARBA00005045"/>
    </source>
</evidence>
<evidence type="ECO:0000256" key="7">
    <source>
        <dbReference type="ARBA" id="ARBA00022840"/>
    </source>
</evidence>
<dbReference type="InterPro" id="IPR010978">
    <property type="entry name" value="tRNA-bd_arm"/>
</dbReference>
<feature type="binding site" evidence="13">
    <location>
        <position position="385"/>
    </location>
    <ligand>
        <name>L-serine</name>
        <dbReference type="ChEBI" id="CHEBI:33384"/>
    </ligand>
</feature>
<evidence type="ECO:0000256" key="11">
    <source>
        <dbReference type="ARBA" id="ARBA00048823"/>
    </source>
</evidence>
<evidence type="ECO:0000256" key="4">
    <source>
        <dbReference type="ARBA" id="ARBA00022490"/>
    </source>
</evidence>
<evidence type="ECO:0000256" key="3">
    <source>
        <dbReference type="ARBA" id="ARBA00010728"/>
    </source>
</evidence>
<comment type="domain">
    <text evidence="12">Consists of two distinct domains, a catalytic core and a N-terminal extension that is involved in tRNA binding.</text>
</comment>
<dbReference type="SUPFAM" id="SSF46589">
    <property type="entry name" value="tRNA-binding arm"/>
    <property type="match status" value="1"/>
</dbReference>
<dbReference type="HAMAP" id="MF_00176">
    <property type="entry name" value="Ser_tRNA_synth_type1"/>
    <property type="match status" value="1"/>
</dbReference>
<dbReference type="Pfam" id="PF02403">
    <property type="entry name" value="Seryl_tRNA_N"/>
    <property type="match status" value="1"/>
</dbReference>
<dbReference type="PANTHER" id="PTHR43697:SF1">
    <property type="entry name" value="SERINE--TRNA LIGASE"/>
    <property type="match status" value="1"/>
</dbReference>
<evidence type="ECO:0000259" key="15">
    <source>
        <dbReference type="PROSITE" id="PS50862"/>
    </source>
</evidence>
<evidence type="ECO:0000313" key="16">
    <source>
        <dbReference type="EMBL" id="OGG44795.1"/>
    </source>
</evidence>
<keyword evidence="7 12" id="KW-0067">ATP-binding</keyword>
<dbReference type="InterPro" id="IPR042103">
    <property type="entry name" value="SerRS_1_N_sf"/>
</dbReference>
<comment type="subunit">
    <text evidence="12">Homodimer. The tRNA molecule binds across the dimer.</text>
</comment>
<comment type="subcellular location">
    <subcellularLocation>
        <location evidence="1 12">Cytoplasm</location>
    </subcellularLocation>
</comment>
<reference evidence="16 17" key="1">
    <citation type="journal article" date="2016" name="Nat. Commun.">
        <title>Thousands of microbial genomes shed light on interconnected biogeochemical processes in an aquifer system.</title>
        <authorList>
            <person name="Anantharaman K."/>
            <person name="Brown C.T."/>
            <person name="Hug L.A."/>
            <person name="Sharon I."/>
            <person name="Castelle C.J."/>
            <person name="Probst A.J."/>
            <person name="Thomas B.C."/>
            <person name="Singh A."/>
            <person name="Wilkins M.J."/>
            <person name="Karaoz U."/>
            <person name="Brodie E.L."/>
            <person name="Williams K.H."/>
            <person name="Hubbard S.S."/>
            <person name="Banfield J.F."/>
        </authorList>
    </citation>
    <scope>NUCLEOTIDE SEQUENCE [LARGE SCALE GENOMIC DNA]</scope>
</reference>
<dbReference type="UniPathway" id="UPA00906">
    <property type="reaction ID" value="UER00895"/>
</dbReference>
<organism evidence="16 17">
    <name type="scientific">Candidatus Kaiserbacteria bacterium RIFCSPHIGHO2_01_FULL_48_10</name>
    <dbReference type="NCBI Taxonomy" id="1798476"/>
    <lineage>
        <taxon>Bacteria</taxon>
        <taxon>Candidatus Kaiseribacteriota</taxon>
    </lineage>
</organism>
<dbReference type="Gene3D" id="1.10.287.40">
    <property type="entry name" value="Serine-tRNA synthetase, tRNA binding domain"/>
    <property type="match status" value="1"/>
</dbReference>
<dbReference type="AlphaFoldDB" id="A0A1F6C6N4"/>
<evidence type="ECO:0000313" key="17">
    <source>
        <dbReference type="Proteomes" id="UP000178249"/>
    </source>
</evidence>
<evidence type="ECO:0000256" key="9">
    <source>
        <dbReference type="ARBA" id="ARBA00023146"/>
    </source>
</evidence>
<evidence type="ECO:0000256" key="6">
    <source>
        <dbReference type="ARBA" id="ARBA00022741"/>
    </source>
</evidence>
<dbReference type="InterPro" id="IPR006195">
    <property type="entry name" value="aa-tRNA-synth_II"/>
</dbReference>
<feature type="binding site" evidence="12 13">
    <location>
        <position position="284"/>
    </location>
    <ligand>
        <name>L-serine</name>
        <dbReference type="ChEBI" id="CHEBI:33384"/>
    </ligand>
</feature>
<name>A0A1F6C6N4_9BACT</name>
<dbReference type="InterPro" id="IPR002314">
    <property type="entry name" value="aa-tRNA-synt_IIb"/>
</dbReference>
<dbReference type="GO" id="GO:0006434">
    <property type="term" value="P:seryl-tRNA aminoacylation"/>
    <property type="evidence" value="ECO:0007669"/>
    <property type="project" value="UniProtKB-UniRule"/>
</dbReference>
<dbReference type="Pfam" id="PF00587">
    <property type="entry name" value="tRNA-synt_2b"/>
    <property type="match status" value="1"/>
</dbReference>
<dbReference type="InterPro" id="IPR045864">
    <property type="entry name" value="aa-tRNA-synth_II/BPL/LPL"/>
</dbReference>
<comment type="pathway">
    <text evidence="2 12">Aminoacyl-tRNA biosynthesis; selenocysteinyl-tRNA(Sec) biosynthesis; L-seryl-tRNA(Sec) from L-serine and tRNA(Sec): step 1/1.</text>
</comment>
<dbReference type="CDD" id="cd00770">
    <property type="entry name" value="SerRS_core"/>
    <property type="match status" value="1"/>
</dbReference>
<sequence length="428" mass="48637">MLDIKFIRENPEKVKEGLKKKKATVGIVDELLDFDKKWRGLTQEIEELRSTHKADSKRIAELAGAEKKTAILQTAKQKEKMEAIEKKLKMFEEEVLLRMQKLPNLPLDDVPAGKDESDNVALREVGKKPTFNFTPKEYLPLAESLDLIDVERAAKVSGSRFGYIKNEAAQLEFALVQLAFQKLIPKGFSPIVPPVIIKEEMMNGMGYVDTEQDRQERYFFESDRQYLVGTAEQSVGPMYAKEMIPENKFPLRFAAFSPCFRREAGSYGKDTKGILRVHQFDKIEMFSFVRPEQSTDEHKLFVAIEEELMKDLELPYRVVQLCTGDLSRPSASTVDIETWFPGQNGGKGLYRETHSSSNCTDFQARRLQIKYRDADGKNSFVHTVNGTAFAVGRILAAIIENNQADDGSIRIPKALLLWMNGKTAITHK</sequence>
<keyword evidence="6 12" id="KW-0547">Nucleotide-binding</keyword>
<dbReference type="PIRSF" id="PIRSF001529">
    <property type="entry name" value="Ser-tRNA-synth_IIa"/>
    <property type="match status" value="1"/>
</dbReference>
<comment type="similarity">
    <text evidence="3 12">Belongs to the class-II aminoacyl-tRNA synthetase family. Type-1 seryl-tRNA synthetase subfamily.</text>
</comment>
<feature type="binding site" evidence="12">
    <location>
        <position position="387"/>
    </location>
    <ligand>
        <name>L-serine</name>
        <dbReference type="ChEBI" id="CHEBI:33384"/>
    </ligand>
</feature>
<feature type="binding site" evidence="14">
    <location>
        <begin position="277"/>
        <end position="280"/>
    </location>
    <ligand>
        <name>ATP</name>
        <dbReference type="ChEBI" id="CHEBI:30616"/>
    </ligand>
</feature>
<comment type="caution">
    <text evidence="16">The sequence shown here is derived from an EMBL/GenBank/DDBJ whole genome shotgun (WGS) entry which is preliminary data.</text>
</comment>
<dbReference type="PRINTS" id="PR00981">
    <property type="entry name" value="TRNASYNTHSER"/>
</dbReference>
<evidence type="ECO:0000256" key="10">
    <source>
        <dbReference type="ARBA" id="ARBA00047929"/>
    </source>
</evidence>
<evidence type="ECO:0000256" key="8">
    <source>
        <dbReference type="ARBA" id="ARBA00022917"/>
    </source>
</evidence>
<keyword evidence="5 12" id="KW-0436">Ligase</keyword>